<keyword evidence="3" id="KW-1185">Reference proteome</keyword>
<organism evidence="2 3">
    <name type="scientific">Roseovarius ramblicola</name>
    <dbReference type="NCBI Taxonomy" id="2022336"/>
    <lineage>
        <taxon>Bacteria</taxon>
        <taxon>Pseudomonadati</taxon>
        <taxon>Pseudomonadota</taxon>
        <taxon>Alphaproteobacteria</taxon>
        <taxon>Rhodobacterales</taxon>
        <taxon>Roseobacteraceae</taxon>
        <taxon>Roseovarius</taxon>
    </lineage>
</organism>
<accession>A0ABV5I230</accession>
<feature type="compositionally biased region" description="Pro residues" evidence="1">
    <location>
        <begin position="128"/>
        <end position="137"/>
    </location>
</feature>
<reference evidence="2 3" key="1">
    <citation type="submission" date="2024-09" db="EMBL/GenBank/DDBJ databases">
        <authorList>
            <person name="Sun Q."/>
            <person name="Mori K."/>
        </authorList>
    </citation>
    <scope>NUCLEOTIDE SEQUENCE [LARGE SCALE GENOMIC DNA]</scope>
    <source>
        <strain evidence="2 3">CECT 9424</strain>
    </source>
</reference>
<sequence length="466" mass="47082">MRGVLAGMMTGLVVSGLVLGTASVVVDLADRTAQREQAPDAGAVEVPPGSGFDAVREDREAALPDVGDGPDSGAAPRVPAPEPDDTRGLSAADTAPPPDTGGASSLAAPPADGPDAGGVAVQSDSPVLPSPQAPAPAQPEGETRLTISTEPAQPPSPDPGESDAGLRTPDEPRQPPADDSIATMAPEEGTPETAPGPRRIEPEGGDTLPGDGGSDRLPRIGDAPTVDEAADNDARPAPPQGALARNAVAIDPPPDKPLMAVVLIDGGQNALGIEALEAFPYPLSIAIAATHPDAAGAAARYRDAGFEVLLAADLPPDATPAEVETAMAAMLSRVPQAVAVIEGDGTGLQGSRAAGAQLAPILSESGHGLVMRPNGLDTTRKLIAREGVPSATLFRDFDAQGQDAAAVRRFLDQAAMRANQQQDGVIMLGRLRADTISALLLWGLQDRAASVALVPVSAVLRRGAAN</sequence>
<dbReference type="Gene3D" id="3.20.20.370">
    <property type="entry name" value="Glycoside hydrolase/deacetylase"/>
    <property type="match status" value="1"/>
</dbReference>
<dbReference type="CDD" id="cd10936">
    <property type="entry name" value="CE4_DAC2"/>
    <property type="match status" value="1"/>
</dbReference>
<protein>
    <submittedName>
        <fullName evidence="2">Divergent polysaccharide deacetylase family protein</fullName>
    </submittedName>
</protein>
<dbReference type="InterPro" id="IPR006837">
    <property type="entry name" value="Divergent_DAC"/>
</dbReference>
<feature type="compositionally biased region" description="Low complexity" evidence="1">
    <location>
        <begin position="101"/>
        <end position="121"/>
    </location>
</feature>
<dbReference type="EMBL" id="JBHMEC010000017">
    <property type="protein sequence ID" value="MFB9150752.1"/>
    <property type="molecule type" value="Genomic_DNA"/>
</dbReference>
<feature type="compositionally biased region" description="Low complexity" evidence="1">
    <location>
        <begin position="182"/>
        <end position="197"/>
    </location>
</feature>
<feature type="region of interest" description="Disordered" evidence="1">
    <location>
        <begin position="35"/>
        <end position="240"/>
    </location>
</feature>
<dbReference type="Proteomes" id="UP001589670">
    <property type="component" value="Unassembled WGS sequence"/>
</dbReference>
<dbReference type="SUPFAM" id="SSF88713">
    <property type="entry name" value="Glycoside hydrolase/deacetylase"/>
    <property type="match status" value="1"/>
</dbReference>
<evidence type="ECO:0000313" key="2">
    <source>
        <dbReference type="EMBL" id="MFB9150752.1"/>
    </source>
</evidence>
<comment type="caution">
    <text evidence="2">The sequence shown here is derived from an EMBL/GenBank/DDBJ whole genome shotgun (WGS) entry which is preliminary data.</text>
</comment>
<gene>
    <name evidence="2" type="ORF">ACFFU4_13435</name>
</gene>
<dbReference type="Pfam" id="PF04748">
    <property type="entry name" value="Polysacc_deac_2"/>
    <property type="match status" value="1"/>
</dbReference>
<dbReference type="InterPro" id="IPR011330">
    <property type="entry name" value="Glyco_hydro/deAcase_b/a-brl"/>
</dbReference>
<name>A0ABV5I230_9RHOB</name>
<proteinExistence type="predicted"/>
<evidence type="ECO:0000256" key="1">
    <source>
        <dbReference type="SAM" id="MobiDB-lite"/>
    </source>
</evidence>
<dbReference type="RefSeq" id="WP_377070283.1">
    <property type="nucleotide sequence ID" value="NZ_JBHMEC010000017.1"/>
</dbReference>
<evidence type="ECO:0000313" key="3">
    <source>
        <dbReference type="Proteomes" id="UP001589670"/>
    </source>
</evidence>